<dbReference type="PANTHER" id="PTHR10188:SF8">
    <property type="entry name" value="THREONINE ASPARTASE 1"/>
    <property type="match status" value="1"/>
</dbReference>
<dbReference type="InterPro" id="IPR029055">
    <property type="entry name" value="Ntn_hydrolases_N"/>
</dbReference>
<accession>A0A200PPX3</accession>
<sequence length="157" mass="17253">MAVVAAAVLHPCAQVKRNLNPKWLPLTARSYYLNTSFGVTNDHVHDEENNLTKFQLLKCKNVGPTVRLPSQLSLPVTKKGDRENPRFFVAVHVGAGFHSPSNEKALRAVMKRACLAAATVLRQGSDGCIDAVSAAIQVLESTPKKIPTRRNREEILD</sequence>
<proteinExistence type="predicted"/>
<dbReference type="PANTHER" id="PTHR10188">
    <property type="entry name" value="L-ASPARAGINASE"/>
    <property type="match status" value="1"/>
</dbReference>
<evidence type="ECO:0000256" key="1">
    <source>
        <dbReference type="ARBA" id="ARBA00011601"/>
    </source>
</evidence>
<dbReference type="OrthoDB" id="77601at2759"/>
<dbReference type="Proteomes" id="UP000195402">
    <property type="component" value="Unassembled WGS sequence"/>
</dbReference>
<keyword evidence="3" id="KW-1185">Reference proteome</keyword>
<dbReference type="InParanoid" id="A0A200PPX3"/>
<comment type="caution">
    <text evidence="2">The sequence shown here is derived from an EMBL/GenBank/DDBJ whole genome shotgun (WGS) entry which is preliminary data.</text>
</comment>
<organism evidence="2 3">
    <name type="scientific">Macleaya cordata</name>
    <name type="common">Five-seeded plume-poppy</name>
    <name type="synonym">Bocconia cordata</name>
    <dbReference type="NCBI Taxonomy" id="56857"/>
    <lineage>
        <taxon>Eukaryota</taxon>
        <taxon>Viridiplantae</taxon>
        <taxon>Streptophyta</taxon>
        <taxon>Embryophyta</taxon>
        <taxon>Tracheophyta</taxon>
        <taxon>Spermatophyta</taxon>
        <taxon>Magnoliopsida</taxon>
        <taxon>Ranunculales</taxon>
        <taxon>Papaveraceae</taxon>
        <taxon>Papaveroideae</taxon>
        <taxon>Macleaya</taxon>
    </lineage>
</organism>
<reference evidence="2 3" key="1">
    <citation type="journal article" date="2017" name="Mol. Plant">
        <title>The Genome of Medicinal Plant Macleaya cordata Provides New Insights into Benzylisoquinoline Alkaloids Metabolism.</title>
        <authorList>
            <person name="Liu X."/>
            <person name="Liu Y."/>
            <person name="Huang P."/>
            <person name="Ma Y."/>
            <person name="Qing Z."/>
            <person name="Tang Q."/>
            <person name="Cao H."/>
            <person name="Cheng P."/>
            <person name="Zheng Y."/>
            <person name="Yuan Z."/>
            <person name="Zhou Y."/>
            <person name="Liu J."/>
            <person name="Tang Z."/>
            <person name="Zhuo Y."/>
            <person name="Zhang Y."/>
            <person name="Yu L."/>
            <person name="Huang J."/>
            <person name="Yang P."/>
            <person name="Peng Q."/>
            <person name="Zhang J."/>
            <person name="Jiang W."/>
            <person name="Zhang Z."/>
            <person name="Lin K."/>
            <person name="Ro D.K."/>
            <person name="Chen X."/>
            <person name="Xiong X."/>
            <person name="Shang Y."/>
            <person name="Huang S."/>
            <person name="Zeng J."/>
        </authorList>
    </citation>
    <scope>NUCLEOTIDE SEQUENCE [LARGE SCALE GENOMIC DNA]</scope>
    <source>
        <strain evidence="3">cv. BLH2017</strain>
        <tissue evidence="2">Root</tissue>
    </source>
</reference>
<dbReference type="AlphaFoldDB" id="A0A200PPX3"/>
<comment type="subunit">
    <text evidence="1">Heterotetramer of two alpha and two beta chains arranged as a dimer of alpha/beta heterodimers.</text>
</comment>
<evidence type="ECO:0000313" key="3">
    <source>
        <dbReference type="Proteomes" id="UP000195402"/>
    </source>
</evidence>
<dbReference type="GO" id="GO:0005737">
    <property type="term" value="C:cytoplasm"/>
    <property type="evidence" value="ECO:0007669"/>
    <property type="project" value="TreeGrafter"/>
</dbReference>
<dbReference type="SUPFAM" id="SSF56235">
    <property type="entry name" value="N-terminal nucleophile aminohydrolases (Ntn hydrolases)"/>
    <property type="match status" value="1"/>
</dbReference>
<name>A0A200PPX3_MACCD</name>
<gene>
    <name evidence="2" type="ORF">BVC80_1189g5</name>
</gene>
<evidence type="ECO:0000313" key="2">
    <source>
        <dbReference type="EMBL" id="OVA00256.1"/>
    </source>
</evidence>
<dbReference type="GO" id="GO:0051604">
    <property type="term" value="P:protein maturation"/>
    <property type="evidence" value="ECO:0007669"/>
    <property type="project" value="TreeGrafter"/>
</dbReference>
<protein>
    <submittedName>
        <fullName evidence="2">Peptidase T2</fullName>
    </submittedName>
</protein>
<dbReference type="GO" id="GO:0004298">
    <property type="term" value="F:threonine-type endopeptidase activity"/>
    <property type="evidence" value="ECO:0007669"/>
    <property type="project" value="TreeGrafter"/>
</dbReference>
<dbReference type="InterPro" id="IPR000246">
    <property type="entry name" value="Peptidase_T2"/>
</dbReference>
<dbReference type="STRING" id="56857.A0A200PPX3"/>
<dbReference type="EMBL" id="MVGT01004343">
    <property type="protein sequence ID" value="OVA00256.1"/>
    <property type="molecule type" value="Genomic_DNA"/>
</dbReference>